<evidence type="ECO:0000256" key="3">
    <source>
        <dbReference type="SAM" id="SignalP"/>
    </source>
</evidence>
<name>A9UVV3_MONBE</name>
<dbReference type="GO" id="GO:0016998">
    <property type="term" value="P:cell wall macromolecule catabolic process"/>
    <property type="evidence" value="ECO:0007669"/>
    <property type="project" value="InterPro"/>
</dbReference>
<dbReference type="STRING" id="81824.A9UVV3"/>
<dbReference type="Proteomes" id="UP000001357">
    <property type="component" value="Unassembled WGS sequence"/>
</dbReference>
<accession>A9UVV3</accession>
<feature type="chain" id="PRO_5002744764" description="Lysozyme" evidence="3">
    <location>
        <begin position="27"/>
        <end position="223"/>
    </location>
</feature>
<dbReference type="GO" id="GO:0007165">
    <property type="term" value="P:signal transduction"/>
    <property type="evidence" value="ECO:0000318"/>
    <property type="project" value="GO_Central"/>
</dbReference>
<proteinExistence type="inferred from homology"/>
<dbReference type="Pfam" id="PF01183">
    <property type="entry name" value="Glyco_hydro_25"/>
    <property type="match status" value="1"/>
</dbReference>
<feature type="signal peptide" evidence="3">
    <location>
        <begin position="1"/>
        <end position="26"/>
    </location>
</feature>
<dbReference type="PANTHER" id="PTHR23208:SF36">
    <property type="entry name" value="LYSOZYME-RELATED"/>
    <property type="match status" value="1"/>
</dbReference>
<dbReference type="InterPro" id="IPR051595">
    <property type="entry name" value="GH25_Enzymes"/>
</dbReference>
<dbReference type="AlphaFoldDB" id="A9UVV3"/>
<dbReference type="InterPro" id="IPR002053">
    <property type="entry name" value="Glyco_hydro_25"/>
</dbReference>
<dbReference type="PROSITE" id="PS51904">
    <property type="entry name" value="GLYCOSYL_HYDROL_F25_2"/>
    <property type="match status" value="1"/>
</dbReference>
<evidence type="ECO:0000256" key="2">
    <source>
        <dbReference type="ARBA" id="ARBA00022729"/>
    </source>
</evidence>
<evidence type="ECO:0000313" key="5">
    <source>
        <dbReference type="Proteomes" id="UP000001357"/>
    </source>
</evidence>
<dbReference type="SUPFAM" id="SSF51445">
    <property type="entry name" value="(Trans)glycosidases"/>
    <property type="match status" value="1"/>
</dbReference>
<keyword evidence="5" id="KW-1185">Reference proteome</keyword>
<dbReference type="Gene3D" id="3.20.20.80">
    <property type="entry name" value="Glycosidases"/>
    <property type="match status" value="1"/>
</dbReference>
<dbReference type="GO" id="GO:0003796">
    <property type="term" value="F:lysozyme activity"/>
    <property type="evidence" value="ECO:0007669"/>
    <property type="project" value="InterPro"/>
</dbReference>
<dbReference type="RefSeq" id="XP_001744506.1">
    <property type="nucleotide sequence ID" value="XM_001744454.1"/>
</dbReference>
<dbReference type="InterPro" id="IPR017853">
    <property type="entry name" value="GH"/>
</dbReference>
<sequence length="223" mass="24658">MVTMSVRAVVVCAIFAAAWWQPQVSAATLGVDVAGAVSKDTWDCLAKAGRSFAIVRAWHSYGEFDSDSVNTIKSAWSAGMRHVDVYLFPCPSKSAAAQVNGTYHNLDTNKVKFGMMWFDIEINPSDGCHWSSDLSRNCKYMSELIAAAEAVGNPWGIYSSHYEWENVMGLDCTVGKNFQLWDAHYDGKPTGDFVPYAGWTKAAMKQYSGTSKLCDREIDLDAY</sequence>
<comment type="similarity">
    <text evidence="1">Belongs to the glycosyl hydrolase 25 family.</text>
</comment>
<gene>
    <name evidence="4" type="ORF">MONBRDRAFT_18455</name>
</gene>
<keyword evidence="2 3" id="KW-0732">Signal</keyword>
<dbReference type="eggNOG" id="ENOG502S41H">
    <property type="taxonomic scope" value="Eukaryota"/>
</dbReference>
<protein>
    <recommendedName>
        <fullName evidence="6">Lysozyme</fullName>
    </recommendedName>
</protein>
<dbReference type="KEGG" id="mbr:MONBRDRAFT_18455"/>
<dbReference type="PANTHER" id="PTHR23208">
    <property type="entry name" value="LYSOZYME PROTEIN"/>
    <property type="match status" value="1"/>
</dbReference>
<dbReference type="OMA" id="YNWEDIV"/>
<dbReference type="GO" id="GO:0009253">
    <property type="term" value="P:peptidoglycan catabolic process"/>
    <property type="evidence" value="ECO:0007669"/>
    <property type="project" value="InterPro"/>
</dbReference>
<dbReference type="InParanoid" id="A9UVV3"/>
<organism evidence="4 5">
    <name type="scientific">Monosiga brevicollis</name>
    <name type="common">Choanoflagellate</name>
    <dbReference type="NCBI Taxonomy" id="81824"/>
    <lineage>
        <taxon>Eukaryota</taxon>
        <taxon>Choanoflagellata</taxon>
        <taxon>Craspedida</taxon>
        <taxon>Salpingoecidae</taxon>
        <taxon>Monosiga</taxon>
    </lineage>
</organism>
<evidence type="ECO:0000313" key="4">
    <source>
        <dbReference type="EMBL" id="EDQ90455.1"/>
    </source>
</evidence>
<dbReference type="GeneID" id="5889819"/>
<dbReference type="EMBL" id="CH991547">
    <property type="protein sequence ID" value="EDQ90455.1"/>
    <property type="molecule type" value="Genomic_DNA"/>
</dbReference>
<reference evidence="4 5" key="1">
    <citation type="journal article" date="2008" name="Nature">
        <title>The genome of the choanoflagellate Monosiga brevicollis and the origin of metazoans.</title>
        <authorList>
            <consortium name="JGI Sequencing"/>
            <person name="King N."/>
            <person name="Westbrook M.J."/>
            <person name="Young S.L."/>
            <person name="Kuo A."/>
            <person name="Abedin M."/>
            <person name="Chapman J."/>
            <person name="Fairclough S."/>
            <person name="Hellsten U."/>
            <person name="Isogai Y."/>
            <person name="Letunic I."/>
            <person name="Marr M."/>
            <person name="Pincus D."/>
            <person name="Putnam N."/>
            <person name="Rokas A."/>
            <person name="Wright K.J."/>
            <person name="Zuzow R."/>
            <person name="Dirks W."/>
            <person name="Good M."/>
            <person name="Goodstein D."/>
            <person name="Lemons D."/>
            <person name="Li W."/>
            <person name="Lyons J.B."/>
            <person name="Morris A."/>
            <person name="Nichols S."/>
            <person name="Richter D.J."/>
            <person name="Salamov A."/>
            <person name="Bork P."/>
            <person name="Lim W.A."/>
            <person name="Manning G."/>
            <person name="Miller W.T."/>
            <person name="McGinnis W."/>
            <person name="Shapiro H."/>
            <person name="Tjian R."/>
            <person name="Grigoriev I.V."/>
            <person name="Rokhsar D."/>
        </authorList>
    </citation>
    <scope>NUCLEOTIDE SEQUENCE [LARGE SCALE GENOMIC DNA]</scope>
    <source>
        <strain evidence="5">MX1 / ATCC 50154</strain>
    </source>
</reference>
<evidence type="ECO:0000256" key="1">
    <source>
        <dbReference type="ARBA" id="ARBA00010646"/>
    </source>
</evidence>
<dbReference type="CDD" id="cd06416">
    <property type="entry name" value="GH25_Lys1-like"/>
    <property type="match status" value="1"/>
</dbReference>
<evidence type="ECO:0008006" key="6">
    <source>
        <dbReference type="Google" id="ProtNLM"/>
    </source>
</evidence>